<feature type="site" description="Transition state stabilizer" evidence="9">
    <location>
        <position position="9"/>
    </location>
</feature>
<evidence type="ECO:0000313" key="11">
    <source>
        <dbReference type="EMBL" id="SDY70493.1"/>
    </source>
</evidence>
<dbReference type="PRINTS" id="PR00474">
    <property type="entry name" value="GLU5KINASE"/>
</dbReference>
<keyword evidence="5 9" id="KW-0547">Nucleotide-binding</keyword>
<keyword evidence="12" id="KW-1185">Reference proteome</keyword>
<organism evidence="11 12">
    <name type="scientific">Rhodonellum ikkaensis</name>
    <dbReference type="NCBI Taxonomy" id="336829"/>
    <lineage>
        <taxon>Bacteria</taxon>
        <taxon>Pseudomonadati</taxon>
        <taxon>Bacteroidota</taxon>
        <taxon>Cytophagia</taxon>
        <taxon>Cytophagales</taxon>
        <taxon>Cytophagaceae</taxon>
        <taxon>Rhodonellum</taxon>
    </lineage>
</organism>
<dbReference type="EC" id="2.7.2.8" evidence="9"/>
<evidence type="ECO:0000256" key="5">
    <source>
        <dbReference type="ARBA" id="ARBA00022741"/>
    </source>
</evidence>
<dbReference type="PANTHER" id="PTHR23342">
    <property type="entry name" value="N-ACETYLGLUTAMATE SYNTHASE"/>
    <property type="match status" value="1"/>
</dbReference>
<comment type="subcellular location">
    <subcellularLocation>
        <location evidence="9">Cytoplasm</location>
    </subcellularLocation>
</comment>
<evidence type="ECO:0000256" key="1">
    <source>
        <dbReference type="ARBA" id="ARBA00004828"/>
    </source>
</evidence>
<feature type="site" description="Transition state stabilizer" evidence="9">
    <location>
        <position position="232"/>
    </location>
</feature>
<dbReference type="HAMAP" id="MF_00082">
    <property type="entry name" value="ArgB"/>
    <property type="match status" value="1"/>
</dbReference>
<dbReference type="Gene3D" id="3.40.1160.10">
    <property type="entry name" value="Acetylglutamate kinase-like"/>
    <property type="match status" value="1"/>
</dbReference>
<dbReference type="InterPro" id="IPR036393">
    <property type="entry name" value="AceGlu_kinase-like_sf"/>
</dbReference>
<dbReference type="Pfam" id="PF00696">
    <property type="entry name" value="AA_kinase"/>
    <property type="match status" value="1"/>
</dbReference>
<dbReference type="CDD" id="cd04238">
    <property type="entry name" value="AAK_NAGK-like"/>
    <property type="match status" value="1"/>
</dbReference>
<comment type="similarity">
    <text evidence="9">Belongs to the acetylglutamate kinase family. ArgB subfamily.</text>
</comment>
<dbReference type="SUPFAM" id="SSF53633">
    <property type="entry name" value="Carbamate kinase-like"/>
    <property type="match status" value="1"/>
</dbReference>
<dbReference type="PIRSF" id="PIRSF000728">
    <property type="entry name" value="NAGK"/>
    <property type="match status" value="1"/>
</dbReference>
<dbReference type="InterPro" id="IPR001057">
    <property type="entry name" value="Glu/AcGlu_kinase"/>
</dbReference>
<dbReference type="Proteomes" id="UP000199663">
    <property type="component" value="Unassembled WGS sequence"/>
</dbReference>
<keyword evidence="9" id="KW-0963">Cytoplasm</keyword>
<evidence type="ECO:0000256" key="4">
    <source>
        <dbReference type="ARBA" id="ARBA00022679"/>
    </source>
</evidence>
<feature type="binding site" evidence="9">
    <location>
        <position position="170"/>
    </location>
    <ligand>
        <name>substrate</name>
    </ligand>
</feature>
<evidence type="ECO:0000256" key="8">
    <source>
        <dbReference type="ARBA" id="ARBA00048141"/>
    </source>
</evidence>
<evidence type="ECO:0000259" key="10">
    <source>
        <dbReference type="Pfam" id="PF00696"/>
    </source>
</evidence>
<comment type="catalytic activity">
    <reaction evidence="8 9">
        <text>N-acetyl-L-glutamate + ATP = N-acetyl-L-glutamyl 5-phosphate + ADP</text>
        <dbReference type="Rhea" id="RHEA:14629"/>
        <dbReference type="ChEBI" id="CHEBI:30616"/>
        <dbReference type="ChEBI" id="CHEBI:44337"/>
        <dbReference type="ChEBI" id="CHEBI:57936"/>
        <dbReference type="ChEBI" id="CHEBI:456216"/>
        <dbReference type="EC" id="2.7.2.8"/>
    </reaction>
</comment>
<dbReference type="InterPro" id="IPR004662">
    <property type="entry name" value="AcgluKinase_fam"/>
</dbReference>
<evidence type="ECO:0000256" key="2">
    <source>
        <dbReference type="ARBA" id="ARBA00022571"/>
    </source>
</evidence>
<comment type="pathway">
    <text evidence="1 9">Amino-acid biosynthesis; L-arginine biosynthesis; N(2)-acetyl-L-ornithine from L-glutamate: step 2/4.</text>
</comment>
<dbReference type="PANTHER" id="PTHR23342:SF0">
    <property type="entry name" value="N-ACETYLGLUTAMATE SYNTHASE, MITOCHONDRIAL"/>
    <property type="match status" value="1"/>
</dbReference>
<dbReference type="InterPro" id="IPR001048">
    <property type="entry name" value="Asp/Glu/Uridylate_kinase"/>
</dbReference>
<proteinExistence type="inferred from homology"/>
<feature type="binding site" evidence="9">
    <location>
        <begin position="44"/>
        <end position="45"/>
    </location>
    <ligand>
        <name>substrate</name>
    </ligand>
</feature>
<protein>
    <recommendedName>
        <fullName evidence="9">Acetylglutamate kinase</fullName>
        <ecNumber evidence="9">2.7.2.8</ecNumber>
    </recommendedName>
    <alternativeName>
        <fullName evidence="9">N-acetyl-L-glutamate 5-phosphotransferase</fullName>
    </alternativeName>
    <alternativeName>
        <fullName evidence="9">NAG kinase</fullName>
        <shortName evidence="9">NAGK</shortName>
    </alternativeName>
</protein>
<keyword evidence="6 9" id="KW-0418">Kinase</keyword>
<evidence type="ECO:0000256" key="6">
    <source>
        <dbReference type="ARBA" id="ARBA00022777"/>
    </source>
</evidence>
<dbReference type="EMBL" id="FNQC01000002">
    <property type="protein sequence ID" value="SDY70493.1"/>
    <property type="molecule type" value="Genomic_DNA"/>
</dbReference>
<reference evidence="11 12" key="1">
    <citation type="submission" date="2016-10" db="EMBL/GenBank/DDBJ databases">
        <authorList>
            <person name="Varghese N."/>
            <person name="Submissions S."/>
        </authorList>
    </citation>
    <scope>NUCLEOTIDE SEQUENCE [LARGE SCALE GENOMIC DNA]</scope>
    <source>
        <strain evidence="11 12">DSM 17997</strain>
    </source>
</reference>
<evidence type="ECO:0000256" key="9">
    <source>
        <dbReference type="HAMAP-Rule" id="MF_00082"/>
    </source>
</evidence>
<evidence type="ECO:0000313" key="12">
    <source>
        <dbReference type="Proteomes" id="UP000199663"/>
    </source>
</evidence>
<evidence type="ECO:0000256" key="7">
    <source>
        <dbReference type="ARBA" id="ARBA00022840"/>
    </source>
</evidence>
<keyword evidence="7 9" id="KW-0067">ATP-binding</keyword>
<accession>A0A1H3M1P5</accession>
<dbReference type="GO" id="GO:0016301">
    <property type="term" value="F:kinase activity"/>
    <property type="evidence" value="ECO:0007669"/>
    <property type="project" value="UniProtKB-KW"/>
</dbReference>
<dbReference type="NCBIfam" id="TIGR00761">
    <property type="entry name" value="argB"/>
    <property type="match status" value="1"/>
</dbReference>
<feature type="domain" description="Aspartate/glutamate/uridylate kinase" evidence="10">
    <location>
        <begin position="4"/>
        <end position="251"/>
    </location>
</feature>
<keyword evidence="2 9" id="KW-0055">Arginine biosynthesis</keyword>
<keyword evidence="4 9" id="KW-0808">Transferase</keyword>
<feature type="binding site" evidence="9">
    <location>
        <position position="66"/>
    </location>
    <ligand>
        <name>substrate</name>
    </ligand>
</feature>
<evidence type="ECO:0000256" key="3">
    <source>
        <dbReference type="ARBA" id="ARBA00022605"/>
    </source>
</evidence>
<gene>
    <name evidence="9" type="primary">argB</name>
    <name evidence="11" type="ORF">SAMN05444412_102306</name>
</gene>
<sequence length="274" mass="29472">MQTKKLLIKYGGNAMTNQSLKSEIAKQVLALSDEGYQVILVHGGGPFINKALRSADIQSEFFDGQRKTTSEAFLHIEKTLIGEVNTDLVGIFNQAGLKAVGLSGKDGNSVTAVKYDHESKDGKGNPIHVDLGQVGRVDTVDTSLLDLLLSGGFTPIMTCIANDKDGTGYNINGDTFAGQIAAALKVDQYILLTDVDGLFSDYPDPKSIIRELRLSDLSQHYGSTIQGGMIPKIKSCEEAVVAGVRKAVILNGTQPDQLRRYILENESLGTTLTP</sequence>
<dbReference type="InterPro" id="IPR037528">
    <property type="entry name" value="ArgB"/>
</dbReference>
<name>A0A1H3M1P5_9BACT</name>
<comment type="caution">
    <text evidence="11">The sequence shown here is derived from an EMBL/GenBank/DDBJ whole genome shotgun (WGS) entry which is preliminary data.</text>
</comment>
<dbReference type="RefSeq" id="WP_019596717.1">
    <property type="nucleotide sequence ID" value="NZ_FNQC01000002.1"/>
</dbReference>
<comment type="function">
    <text evidence="9">Catalyzes the ATP-dependent phosphorylation of N-acetyl-L-glutamate.</text>
</comment>
<keyword evidence="3 9" id="KW-0028">Amino-acid biosynthesis</keyword>